<dbReference type="OrthoDB" id="4082978at2759"/>
<dbReference type="RefSeq" id="XP_034010413.1">
    <property type="nucleotide sequence ID" value="XM_034157947.1"/>
</dbReference>
<keyword evidence="2" id="KW-1185">Reference proteome</keyword>
<dbReference type="Proteomes" id="UP000449547">
    <property type="component" value="Unassembled WGS sequence"/>
</dbReference>
<dbReference type="InterPro" id="IPR011032">
    <property type="entry name" value="GroES-like_sf"/>
</dbReference>
<reference evidence="1 2" key="1">
    <citation type="submission" date="2019-07" db="EMBL/GenBank/DDBJ databases">
        <title>Genome assembly of two rare yeast pathogens: Diutina rugosa and Trichomonascus ciferrii.</title>
        <authorList>
            <person name="Mixao V."/>
            <person name="Saus E."/>
            <person name="Hansen A."/>
            <person name="Lass-Flor C."/>
            <person name="Gabaldon T."/>
        </authorList>
    </citation>
    <scope>NUCLEOTIDE SEQUENCE [LARGE SCALE GENOMIC DNA]</scope>
    <source>
        <strain evidence="1 2">CBS 613</strain>
    </source>
</reference>
<evidence type="ECO:0000313" key="1">
    <source>
        <dbReference type="EMBL" id="KAA8898156.1"/>
    </source>
</evidence>
<dbReference type="SUPFAM" id="SSF50129">
    <property type="entry name" value="GroES-like"/>
    <property type="match status" value="1"/>
</dbReference>
<dbReference type="Gene3D" id="3.90.180.10">
    <property type="entry name" value="Medium-chain alcohol dehydrogenases, catalytic domain"/>
    <property type="match status" value="1"/>
</dbReference>
<dbReference type="VEuPathDB" id="FungiDB:DIURU_005011"/>
<dbReference type="AlphaFoldDB" id="A0A642UK10"/>
<comment type="caution">
    <text evidence="1">The sequence shown here is derived from an EMBL/GenBank/DDBJ whole genome shotgun (WGS) entry which is preliminary data.</text>
</comment>
<dbReference type="GeneID" id="54783662"/>
<dbReference type="EMBL" id="SWFT01000149">
    <property type="protein sequence ID" value="KAA8898156.1"/>
    <property type="molecule type" value="Genomic_DNA"/>
</dbReference>
<sequence>MAIEVSSDIDDQLRSNIRLAYGRKTVRFASSPQVESDATDDFDLEHPVSDPPLSDLASLIDLDPWIEQAIELSPPPPTTSNIDHNSPRNMAHTLHLSHSIQSYIGSPQHATIPPCLMSSSPLSAQSSISDAITLDDVPTSPQPGPVHRVFEPVNQLPVKRVYHPKLGVVRESPKLRRDFELDVSVPSCILKVKLTGVNFKTDFSAIKRPIVPASKFIGKVYASNGTTLDVSRKYLVFPFSTCLLQNAADLCHNCRHLANVKLLNQLSQEKFEQYPCQRSWTYGIDLDGGLQDYITIKHPEDVLIPIPSAISLHDACFMFERSLPLYSVLKRVKFPSSERVLMVLGSIDREINDALLVLNHLGLDQRQFVFMDRHSIDELKDEQLESYRERFAHMLVFDISSTSLRFANHALTHKNDTNVFIFDQMTPCSRTKYFGDHSKNLHHVRLAHHHKADAVELMDIIADMNQVPPADFIYDSVSTSNTIASSSSSLSSDRKNRKEPKRRAWLNYDMDVDLCHDYHEHQPNSRGRTHTSNHINYYIRHPKYHRLCYNPRTSSASCNAENSNVIIL</sequence>
<name>A0A642UK10_DIURU</name>
<protein>
    <submittedName>
        <fullName evidence="1">Uncharacterized protein</fullName>
    </submittedName>
</protein>
<proteinExistence type="predicted"/>
<gene>
    <name evidence="1" type="ORF">DIURU_005011</name>
</gene>
<dbReference type="OMA" id="PHEITEP"/>
<accession>A0A642UK10</accession>
<organism evidence="1 2">
    <name type="scientific">Diutina rugosa</name>
    <name type="common">Yeast</name>
    <name type="synonym">Candida rugosa</name>
    <dbReference type="NCBI Taxonomy" id="5481"/>
    <lineage>
        <taxon>Eukaryota</taxon>
        <taxon>Fungi</taxon>
        <taxon>Dikarya</taxon>
        <taxon>Ascomycota</taxon>
        <taxon>Saccharomycotina</taxon>
        <taxon>Pichiomycetes</taxon>
        <taxon>Debaryomycetaceae</taxon>
        <taxon>Diutina</taxon>
    </lineage>
</organism>
<evidence type="ECO:0000313" key="2">
    <source>
        <dbReference type="Proteomes" id="UP000449547"/>
    </source>
</evidence>